<evidence type="ECO:0000313" key="1">
    <source>
        <dbReference type="EMBL" id="KAJ1363662.1"/>
    </source>
</evidence>
<organism evidence="1 2">
    <name type="scientific">Parelaphostrongylus tenuis</name>
    <name type="common">Meningeal worm</name>
    <dbReference type="NCBI Taxonomy" id="148309"/>
    <lineage>
        <taxon>Eukaryota</taxon>
        <taxon>Metazoa</taxon>
        <taxon>Ecdysozoa</taxon>
        <taxon>Nematoda</taxon>
        <taxon>Chromadorea</taxon>
        <taxon>Rhabditida</taxon>
        <taxon>Rhabditina</taxon>
        <taxon>Rhabditomorpha</taxon>
        <taxon>Strongyloidea</taxon>
        <taxon>Metastrongylidae</taxon>
        <taxon>Parelaphostrongylus</taxon>
    </lineage>
</organism>
<dbReference type="AlphaFoldDB" id="A0AAD5MS82"/>
<protein>
    <submittedName>
        <fullName evidence="1">Uncharacterized protein</fullName>
    </submittedName>
</protein>
<gene>
    <name evidence="1" type="ORF">KIN20_023576</name>
</gene>
<accession>A0AAD5MS82</accession>
<name>A0AAD5MS82_PARTN</name>
<dbReference type="EMBL" id="JAHQIW010004783">
    <property type="protein sequence ID" value="KAJ1363662.1"/>
    <property type="molecule type" value="Genomic_DNA"/>
</dbReference>
<dbReference type="Proteomes" id="UP001196413">
    <property type="component" value="Unassembled WGS sequence"/>
</dbReference>
<proteinExistence type="predicted"/>
<sequence>MCGIFEQPMFTRASCEKERVNGSQQLTDPQSLLQLTTTRGDVITAMVHEQMGDFYENYSFFASMDLLFEGMMEDNESIGCKDKVVSVSQIIQKILIGSKEGMKTVIWSNFKTKENLQARMHHSICASPYQTQLNANNDDPYLKDKWLWTYQPRSK</sequence>
<reference evidence="1" key="1">
    <citation type="submission" date="2021-06" db="EMBL/GenBank/DDBJ databases">
        <title>Parelaphostrongylus tenuis whole genome reference sequence.</title>
        <authorList>
            <person name="Garwood T.J."/>
            <person name="Larsen P.A."/>
            <person name="Fountain-Jones N.M."/>
            <person name="Garbe J.R."/>
            <person name="Macchietto M.G."/>
            <person name="Kania S.A."/>
            <person name="Gerhold R.W."/>
            <person name="Richards J.E."/>
            <person name="Wolf T.M."/>
        </authorList>
    </citation>
    <scope>NUCLEOTIDE SEQUENCE</scope>
    <source>
        <strain evidence="1">MNPRO001-30</strain>
        <tissue evidence="1">Meninges</tissue>
    </source>
</reference>
<comment type="caution">
    <text evidence="1">The sequence shown here is derived from an EMBL/GenBank/DDBJ whole genome shotgun (WGS) entry which is preliminary data.</text>
</comment>
<evidence type="ECO:0000313" key="2">
    <source>
        <dbReference type="Proteomes" id="UP001196413"/>
    </source>
</evidence>
<keyword evidence="2" id="KW-1185">Reference proteome</keyword>